<dbReference type="EMBL" id="LR999451">
    <property type="protein sequence ID" value="CAE5959353.1"/>
    <property type="molecule type" value="Genomic_DNA"/>
</dbReference>
<dbReference type="AlphaFoldDB" id="A0A8S1ZI05"/>
<organism evidence="1 2">
    <name type="scientific">Arabidopsis arenosa</name>
    <name type="common">Sand rock-cress</name>
    <name type="synonym">Cardaminopsis arenosa</name>
    <dbReference type="NCBI Taxonomy" id="38785"/>
    <lineage>
        <taxon>Eukaryota</taxon>
        <taxon>Viridiplantae</taxon>
        <taxon>Streptophyta</taxon>
        <taxon>Embryophyta</taxon>
        <taxon>Tracheophyta</taxon>
        <taxon>Spermatophyta</taxon>
        <taxon>Magnoliopsida</taxon>
        <taxon>eudicotyledons</taxon>
        <taxon>Gunneridae</taxon>
        <taxon>Pentapetalae</taxon>
        <taxon>rosids</taxon>
        <taxon>malvids</taxon>
        <taxon>Brassicales</taxon>
        <taxon>Brassicaceae</taxon>
        <taxon>Camelineae</taxon>
        <taxon>Arabidopsis</taxon>
    </lineage>
</organism>
<protein>
    <submittedName>
        <fullName evidence="1">Uncharacterized protein</fullName>
    </submittedName>
</protein>
<dbReference type="Proteomes" id="UP000682877">
    <property type="component" value="Chromosome 1"/>
</dbReference>
<reference evidence="1" key="1">
    <citation type="submission" date="2021-01" db="EMBL/GenBank/DDBJ databases">
        <authorList>
            <person name="Bezrukov I."/>
        </authorList>
    </citation>
    <scope>NUCLEOTIDE SEQUENCE</scope>
</reference>
<evidence type="ECO:0000313" key="2">
    <source>
        <dbReference type="Proteomes" id="UP000682877"/>
    </source>
</evidence>
<sequence>MIYIPVPLMTDIVRRIGSEGFRNLGPFIAAGPFFKQIVFSREVLIDVDLDEFMFNTRLGREQSIYRSFLLRCVGEGHEIARYIESLRRLTQDGPSVEALEMLEEFAYSSIYAIFAFAVMLLCCGSYDQGMVITQTFFSKVETLEEALNIAGVVESQVRNIGPGGRNVFSGFIHFKEYPICYFAHNYPSTCICQNCFVFNYATTFHEMC</sequence>
<proteinExistence type="predicted"/>
<gene>
    <name evidence="1" type="ORF">AARE701A_LOCUS2887</name>
</gene>
<accession>A0A8S1ZI05</accession>
<keyword evidence="2" id="KW-1185">Reference proteome</keyword>
<name>A0A8S1ZI05_ARAAE</name>
<evidence type="ECO:0000313" key="1">
    <source>
        <dbReference type="EMBL" id="CAE5959353.1"/>
    </source>
</evidence>